<feature type="coiled-coil region" evidence="1">
    <location>
        <begin position="667"/>
        <end position="701"/>
    </location>
</feature>
<evidence type="ECO:0008006" key="5">
    <source>
        <dbReference type="Google" id="ProtNLM"/>
    </source>
</evidence>
<evidence type="ECO:0000313" key="4">
    <source>
        <dbReference type="Proteomes" id="UP001304300"/>
    </source>
</evidence>
<feature type="chain" id="PRO_5042854522" description="Peptidase S74 domain-containing protein" evidence="2">
    <location>
        <begin position="24"/>
        <end position="721"/>
    </location>
</feature>
<evidence type="ECO:0000313" key="3">
    <source>
        <dbReference type="EMBL" id="WOO39300.1"/>
    </source>
</evidence>
<reference evidence="3 4" key="1">
    <citation type="submission" date="2023-10" db="EMBL/GenBank/DDBJ databases">
        <title>Rubellicoccus peritrichatus gen. nov., sp. nov., isolated from an algae of coral reef tank.</title>
        <authorList>
            <person name="Luo J."/>
        </authorList>
    </citation>
    <scope>NUCLEOTIDE SEQUENCE [LARGE SCALE GENOMIC DNA]</scope>
    <source>
        <strain evidence="3 4">CR14</strain>
    </source>
</reference>
<dbReference type="AlphaFoldDB" id="A0AAQ3QTS3"/>
<organism evidence="3 4">
    <name type="scientific">Rubellicoccus peritrichatus</name>
    <dbReference type="NCBI Taxonomy" id="3080537"/>
    <lineage>
        <taxon>Bacteria</taxon>
        <taxon>Pseudomonadati</taxon>
        <taxon>Verrucomicrobiota</taxon>
        <taxon>Opitutia</taxon>
        <taxon>Puniceicoccales</taxon>
        <taxon>Cerasicoccaceae</taxon>
        <taxon>Rubellicoccus</taxon>
    </lineage>
</organism>
<sequence length="721" mass="77503">MTKNALLVTSTFIAITLSLNALANPYINYSGRISDQDILPTGTVYFKFAIVETDGETIAWMNSADIDPTDGIPDAPVVLQINKGLFSVNLGDSANHENMASLPSPSNDLWNESGIYIKVWYSGDGESYEQFPNQRINSMPFAVRSRLANSTLALEPSATISGSQVTAGSIPAAALETGASDDADADSTNELVQSFSYENGSLILSDAGETYVLPIGAATSGFTGVVGGEDDQQIVDFSLLDSSSGFSNILNITEAGTIHTVSLEAFQHDRLHYLKSIDENTSEADVAIYTAEVALPSNGSSAGGFVGIGTGLETPKERLEVQGRLLIHDPARNGAIILSPSLAGYNVDPDFYIQSSETDDGMIGNYHISRNAYFDTSDDRFYLIDERADGDGIRFYNGKVTIWNADRVKVPHAPVTPTDYITFDGHNRRFGVGDIKPTHTLHVEQTNVAAVGSPTPHLGNHVALINNSSTYENAVTNVLALKSNNSATNTNFVSFYKEEDAYLGGILGTGSGVIYESAGADYAEYLPKKTPNEVINPGDVIGIYGGEVSKQTEGADWIMVASTNPIVVGNMPAEGKRADNYVIAGFMGQVDVRVLGEVNIGDYLIASGREDGTARAVPLEQNEMVDLNKVIGRAWSSFDGEGEGKVNAVVGLPGIQADYQQKLIARMQQEIDVLKGAQKELAKVQQELVDQDKRLAELESLIKVEAITTLTTTHYNNTEIR</sequence>
<dbReference type="Gene3D" id="2.40.300.10">
    <property type="entry name" value="Head decoration protein D"/>
    <property type="match status" value="1"/>
</dbReference>
<keyword evidence="2" id="KW-0732">Signal</keyword>
<keyword evidence="1" id="KW-0175">Coiled coil</keyword>
<dbReference type="EMBL" id="CP136920">
    <property type="protein sequence ID" value="WOO39300.1"/>
    <property type="molecule type" value="Genomic_DNA"/>
</dbReference>
<protein>
    <recommendedName>
        <fullName evidence="5">Peptidase S74 domain-containing protein</fullName>
    </recommendedName>
</protein>
<keyword evidence="4" id="KW-1185">Reference proteome</keyword>
<feature type="signal peptide" evidence="2">
    <location>
        <begin position="1"/>
        <end position="23"/>
    </location>
</feature>
<evidence type="ECO:0000256" key="1">
    <source>
        <dbReference type="SAM" id="Coils"/>
    </source>
</evidence>
<accession>A0AAQ3QTS3</accession>
<dbReference type="KEGG" id="puo:RZN69_11810"/>
<evidence type="ECO:0000256" key="2">
    <source>
        <dbReference type="SAM" id="SignalP"/>
    </source>
</evidence>
<dbReference type="Proteomes" id="UP001304300">
    <property type="component" value="Chromosome"/>
</dbReference>
<proteinExistence type="predicted"/>
<dbReference type="RefSeq" id="WP_317831141.1">
    <property type="nucleotide sequence ID" value="NZ_CP136920.1"/>
</dbReference>
<name>A0AAQ3QTS3_9BACT</name>
<gene>
    <name evidence="3" type="ORF">RZN69_11810</name>
</gene>